<reference evidence="2" key="1">
    <citation type="submission" date="2019-10" db="EMBL/GenBank/DDBJ databases">
        <authorList>
            <person name="Soares A.E.R."/>
            <person name="Aleixo A."/>
            <person name="Schneider P."/>
            <person name="Miyaki C.Y."/>
            <person name="Schneider M.P."/>
            <person name="Mello C."/>
            <person name="Vasconcelos A.T.R."/>
        </authorList>
    </citation>
    <scope>NUCLEOTIDE SEQUENCE</scope>
    <source>
        <tissue evidence="2">Muscle</tissue>
    </source>
</reference>
<sequence>MQQQRCRYRGKICSCTIVAGADTGTDFAIVTRALITPGWQAAACSKPLLLDFQLGLEQEIAAGEADTGHAPVSASPPPPLPGHGKKLKVKDSSGTKVTPAAKAPCIFQQLRISLTLKEMVFLKGT</sequence>
<organism evidence="2 3">
    <name type="scientific">Willisornis vidua</name>
    <name type="common">Xingu scale-backed antbird</name>
    <dbReference type="NCBI Taxonomy" id="1566151"/>
    <lineage>
        <taxon>Eukaryota</taxon>
        <taxon>Metazoa</taxon>
        <taxon>Chordata</taxon>
        <taxon>Craniata</taxon>
        <taxon>Vertebrata</taxon>
        <taxon>Euteleostomi</taxon>
        <taxon>Archelosauria</taxon>
        <taxon>Archosauria</taxon>
        <taxon>Dinosauria</taxon>
        <taxon>Saurischia</taxon>
        <taxon>Theropoda</taxon>
        <taxon>Coelurosauria</taxon>
        <taxon>Aves</taxon>
        <taxon>Neognathae</taxon>
        <taxon>Neoaves</taxon>
        <taxon>Telluraves</taxon>
        <taxon>Australaves</taxon>
        <taxon>Passeriformes</taxon>
        <taxon>Thamnophilidae</taxon>
        <taxon>Willisornis</taxon>
    </lineage>
</organism>
<name>A0ABQ9DJ57_9PASS</name>
<dbReference type="EMBL" id="WHWB01033491">
    <property type="protein sequence ID" value="KAJ7419528.1"/>
    <property type="molecule type" value="Genomic_DNA"/>
</dbReference>
<accession>A0ABQ9DJ57</accession>
<evidence type="ECO:0000256" key="1">
    <source>
        <dbReference type="SAM" id="MobiDB-lite"/>
    </source>
</evidence>
<feature type="region of interest" description="Disordered" evidence="1">
    <location>
        <begin position="65"/>
        <end position="97"/>
    </location>
</feature>
<dbReference type="Proteomes" id="UP001145742">
    <property type="component" value="Unassembled WGS sequence"/>
</dbReference>
<comment type="caution">
    <text evidence="2">The sequence shown here is derived from an EMBL/GenBank/DDBJ whole genome shotgun (WGS) entry which is preliminary data.</text>
</comment>
<keyword evidence="3" id="KW-1185">Reference proteome</keyword>
<evidence type="ECO:0000313" key="3">
    <source>
        <dbReference type="Proteomes" id="UP001145742"/>
    </source>
</evidence>
<gene>
    <name evidence="2" type="ORF">WISP_53501</name>
</gene>
<evidence type="ECO:0000313" key="2">
    <source>
        <dbReference type="EMBL" id="KAJ7419528.1"/>
    </source>
</evidence>
<proteinExistence type="predicted"/>
<protein>
    <submittedName>
        <fullName evidence="2">Uncharacterized protein</fullName>
    </submittedName>
</protein>